<organism evidence="2 3">
    <name type="scientific">Benzoatithermus flavus</name>
    <dbReference type="NCBI Taxonomy" id="3108223"/>
    <lineage>
        <taxon>Bacteria</taxon>
        <taxon>Pseudomonadati</taxon>
        <taxon>Pseudomonadota</taxon>
        <taxon>Alphaproteobacteria</taxon>
        <taxon>Geminicoccales</taxon>
        <taxon>Geminicoccaceae</taxon>
        <taxon>Benzoatithermus</taxon>
    </lineage>
</organism>
<keyword evidence="3" id="KW-1185">Reference proteome</keyword>
<dbReference type="PANTHER" id="PTHR42912">
    <property type="entry name" value="METHYLTRANSFERASE"/>
    <property type="match status" value="1"/>
</dbReference>
<dbReference type="InterPro" id="IPR050508">
    <property type="entry name" value="Methyltransf_Superfamily"/>
</dbReference>
<dbReference type="Proteomes" id="UP001375743">
    <property type="component" value="Unassembled WGS sequence"/>
</dbReference>
<reference evidence="2 3" key="1">
    <citation type="submission" date="2024-01" db="EMBL/GenBank/DDBJ databases">
        <title>Multi-omics insights into the function and evolution of sodium benzoate biodegradation pathways in Benzoatithermus flavus gen. nov., sp. nov. from hot spring.</title>
        <authorList>
            <person name="Hu C.-J."/>
            <person name="Li W.-J."/>
        </authorList>
    </citation>
    <scope>NUCLEOTIDE SEQUENCE [LARGE SCALE GENOMIC DNA]</scope>
    <source>
        <strain evidence="2 3">SYSU G07066</strain>
    </source>
</reference>
<keyword evidence="2" id="KW-0808">Transferase</keyword>
<dbReference type="GO" id="GO:0008168">
    <property type="term" value="F:methyltransferase activity"/>
    <property type="evidence" value="ECO:0007669"/>
    <property type="project" value="UniProtKB-KW"/>
</dbReference>
<name>A0ABU8XPW8_9PROT</name>
<dbReference type="InterPro" id="IPR029063">
    <property type="entry name" value="SAM-dependent_MTases_sf"/>
</dbReference>
<dbReference type="PANTHER" id="PTHR42912:SF93">
    <property type="entry name" value="N6-ADENOSINE-METHYLTRANSFERASE TMT1A"/>
    <property type="match status" value="1"/>
</dbReference>
<dbReference type="CDD" id="cd02440">
    <property type="entry name" value="AdoMet_MTases"/>
    <property type="match status" value="1"/>
</dbReference>
<gene>
    <name evidence="2" type="ORF">U1T56_04555</name>
</gene>
<dbReference type="GO" id="GO:0032259">
    <property type="term" value="P:methylation"/>
    <property type="evidence" value="ECO:0007669"/>
    <property type="project" value="UniProtKB-KW"/>
</dbReference>
<dbReference type="Gene3D" id="3.40.50.150">
    <property type="entry name" value="Vaccinia Virus protein VP39"/>
    <property type="match status" value="1"/>
</dbReference>
<dbReference type="EMBL" id="JBBLZC010000003">
    <property type="protein sequence ID" value="MEK0082409.1"/>
    <property type="molecule type" value="Genomic_DNA"/>
</dbReference>
<keyword evidence="2" id="KW-0489">Methyltransferase</keyword>
<evidence type="ECO:0000313" key="2">
    <source>
        <dbReference type="EMBL" id="MEK0082409.1"/>
    </source>
</evidence>
<sequence length="255" mass="27675">MRSPVRSHESLVVDQFGGQAHAYLASTVHAQGEDLEQLAAMARARPEAVVLDLGCGAGHVSFHVAPHVASVTACDLSEAMLAVVARTAAERGLRNVATRAGAAERLPFADAAFDLVLSRYSAHHWLDLGLALREVRRVLKPGGQAVFVDVMSPGAPLLDTFLQTVEMLRDPSHGRNYGADEWLRLVAEAGLIPESFTRRRLRLEFASWVARMRTPELHVQAIRSLQAAAPAEVRAHFAIEPDGSFTIDTMTLEAS</sequence>
<evidence type="ECO:0000259" key="1">
    <source>
        <dbReference type="Pfam" id="PF08241"/>
    </source>
</evidence>
<comment type="caution">
    <text evidence="2">The sequence shown here is derived from an EMBL/GenBank/DDBJ whole genome shotgun (WGS) entry which is preliminary data.</text>
</comment>
<protein>
    <submittedName>
        <fullName evidence="2">Class I SAM-dependent methyltransferase</fullName>
        <ecNumber evidence="2">2.1.1.-</ecNumber>
    </submittedName>
</protein>
<dbReference type="RefSeq" id="WP_418158259.1">
    <property type="nucleotide sequence ID" value="NZ_JBBLZC010000003.1"/>
</dbReference>
<feature type="domain" description="Methyltransferase type 11" evidence="1">
    <location>
        <begin position="51"/>
        <end position="147"/>
    </location>
</feature>
<dbReference type="Pfam" id="PF08241">
    <property type="entry name" value="Methyltransf_11"/>
    <property type="match status" value="1"/>
</dbReference>
<proteinExistence type="predicted"/>
<dbReference type="SUPFAM" id="SSF53335">
    <property type="entry name" value="S-adenosyl-L-methionine-dependent methyltransferases"/>
    <property type="match status" value="1"/>
</dbReference>
<dbReference type="InterPro" id="IPR013216">
    <property type="entry name" value="Methyltransf_11"/>
</dbReference>
<accession>A0ABU8XPW8</accession>
<dbReference type="EC" id="2.1.1.-" evidence="2"/>
<evidence type="ECO:0000313" key="3">
    <source>
        <dbReference type="Proteomes" id="UP001375743"/>
    </source>
</evidence>